<keyword evidence="3" id="KW-0413">Isomerase</keyword>
<dbReference type="EC" id="5.3.1.27" evidence="3"/>
<gene>
    <name evidence="3" type="primary">hxlB</name>
    <name evidence="3" type="ORF">CLLU_15540</name>
</gene>
<proteinExistence type="inferred from homology"/>
<dbReference type="Pfam" id="PF01380">
    <property type="entry name" value="SIS"/>
    <property type="match status" value="1"/>
</dbReference>
<evidence type="ECO:0000256" key="1">
    <source>
        <dbReference type="ARBA" id="ARBA00009235"/>
    </source>
</evidence>
<organism evidence="3 4">
    <name type="scientific">Clostridium luticellarii</name>
    <dbReference type="NCBI Taxonomy" id="1691940"/>
    <lineage>
        <taxon>Bacteria</taxon>
        <taxon>Bacillati</taxon>
        <taxon>Bacillota</taxon>
        <taxon>Clostridia</taxon>
        <taxon>Eubacteriales</taxon>
        <taxon>Clostridiaceae</taxon>
        <taxon>Clostridium</taxon>
    </lineage>
</organism>
<dbReference type="OrthoDB" id="9797832at2"/>
<feature type="domain" description="SIS" evidence="2">
    <location>
        <begin position="26"/>
        <end position="167"/>
    </location>
</feature>
<dbReference type="InterPro" id="IPR017552">
    <property type="entry name" value="PHI/rmpB"/>
</dbReference>
<accession>A0A2T0BNN0</accession>
<dbReference type="SUPFAM" id="SSF53697">
    <property type="entry name" value="SIS domain"/>
    <property type="match status" value="1"/>
</dbReference>
<dbReference type="InterPro" id="IPR001347">
    <property type="entry name" value="SIS_dom"/>
</dbReference>
<dbReference type="EMBL" id="PVXP01000016">
    <property type="protein sequence ID" value="PRR85484.1"/>
    <property type="molecule type" value="Genomic_DNA"/>
</dbReference>
<dbReference type="GO" id="GO:0043800">
    <property type="term" value="F:6-phospho-3-hexuloisomerase activity"/>
    <property type="evidence" value="ECO:0007669"/>
    <property type="project" value="UniProtKB-EC"/>
</dbReference>
<name>A0A2T0BNN0_9CLOT</name>
<comment type="similarity">
    <text evidence="1">Belongs to the SIS family. PHI subfamily.</text>
</comment>
<dbReference type="PANTHER" id="PTHR43443:SF1">
    <property type="entry name" value="3-HEXULOSE-6-PHOSPHATE ISOMERASE"/>
    <property type="match status" value="1"/>
</dbReference>
<keyword evidence="4" id="KW-1185">Reference proteome</keyword>
<dbReference type="InterPro" id="IPR046348">
    <property type="entry name" value="SIS_dom_sf"/>
</dbReference>
<evidence type="ECO:0000259" key="2">
    <source>
        <dbReference type="PROSITE" id="PS51464"/>
    </source>
</evidence>
<dbReference type="RefSeq" id="WP_106009161.1">
    <property type="nucleotide sequence ID" value="NZ_JALCPJ010000005.1"/>
</dbReference>
<evidence type="ECO:0000313" key="4">
    <source>
        <dbReference type="Proteomes" id="UP000237798"/>
    </source>
</evidence>
<dbReference type="Proteomes" id="UP000237798">
    <property type="component" value="Unassembled WGS sequence"/>
</dbReference>
<comment type="caution">
    <text evidence="3">The sequence shown here is derived from an EMBL/GenBank/DDBJ whole genome shotgun (WGS) entry which is preliminary data.</text>
</comment>
<dbReference type="CDD" id="cd05005">
    <property type="entry name" value="SIS_PHI"/>
    <property type="match status" value="1"/>
</dbReference>
<dbReference type="Gene3D" id="3.40.50.10490">
    <property type="entry name" value="Glucose-6-phosphate isomerase like protein, domain 1"/>
    <property type="match status" value="1"/>
</dbReference>
<dbReference type="PROSITE" id="PS51464">
    <property type="entry name" value="SIS"/>
    <property type="match status" value="1"/>
</dbReference>
<dbReference type="AlphaFoldDB" id="A0A2T0BNN0"/>
<evidence type="ECO:0000313" key="3">
    <source>
        <dbReference type="EMBL" id="PRR85484.1"/>
    </source>
</evidence>
<protein>
    <submittedName>
        <fullName evidence="3">3-hexulose-6-phosphate isomerase</fullName>
        <ecNumber evidence="3">5.3.1.27</ecNumber>
    </submittedName>
</protein>
<sequence length="180" mass="19658">MKVLSKILNEVNDVVNNVDENQMDNIVELISKDKRIFIYGEGRSGFVGRCFAMRLMHLGYAVYVVGETITPAINENDIIVAISGSGETSLVLNIAGKARDKGTLVIGVSSKEDSSLIKISSSFLIVPGATKSDKSVKSIQLLSSLFDQSLHIVLDAICLKLSYKDKLDNEEAIKNHVNLE</sequence>
<dbReference type="GO" id="GO:1901135">
    <property type="term" value="P:carbohydrate derivative metabolic process"/>
    <property type="evidence" value="ECO:0007669"/>
    <property type="project" value="InterPro"/>
</dbReference>
<dbReference type="GO" id="GO:0097367">
    <property type="term" value="F:carbohydrate derivative binding"/>
    <property type="evidence" value="ECO:0007669"/>
    <property type="project" value="InterPro"/>
</dbReference>
<dbReference type="PANTHER" id="PTHR43443">
    <property type="entry name" value="3-HEXULOSE-6-PHOSPHATE ISOMERASE"/>
    <property type="match status" value="1"/>
</dbReference>
<dbReference type="NCBIfam" id="TIGR03127">
    <property type="entry name" value="RuMP_HxlB"/>
    <property type="match status" value="1"/>
</dbReference>
<reference evidence="3 4" key="1">
    <citation type="submission" date="2018-03" db="EMBL/GenBank/DDBJ databases">
        <title>Genome sequence of Clostridium luticellarii DSM 29923.</title>
        <authorList>
            <person name="Poehlein A."/>
            <person name="Daniel R."/>
        </authorList>
    </citation>
    <scope>NUCLEOTIDE SEQUENCE [LARGE SCALE GENOMIC DNA]</scope>
    <source>
        <strain evidence="3 4">DSM 29923</strain>
    </source>
</reference>